<feature type="chain" id="PRO_5041707005" evidence="5">
    <location>
        <begin position="26"/>
        <end position="785"/>
    </location>
</feature>
<dbReference type="RefSeq" id="WP_285233224.1">
    <property type="nucleotide sequence ID" value="NZ_CP116346.1"/>
</dbReference>
<keyword evidence="7" id="KW-1185">Reference proteome</keyword>
<evidence type="ECO:0000256" key="1">
    <source>
        <dbReference type="ARBA" id="ARBA00006586"/>
    </source>
</evidence>
<dbReference type="PANTHER" id="PTHR34218:SF3">
    <property type="entry name" value="ACYL-HOMOSERINE LACTONE ACYLASE PVDQ"/>
    <property type="match status" value="1"/>
</dbReference>
<dbReference type="InterPro" id="IPR029055">
    <property type="entry name" value="Ntn_hydrolases_N"/>
</dbReference>
<dbReference type="GO" id="GO:0017000">
    <property type="term" value="P:antibiotic biosynthetic process"/>
    <property type="evidence" value="ECO:0007669"/>
    <property type="project" value="InterPro"/>
</dbReference>
<evidence type="ECO:0000256" key="2">
    <source>
        <dbReference type="ARBA" id="ARBA00022729"/>
    </source>
</evidence>
<dbReference type="EMBL" id="CP116346">
    <property type="protein sequence ID" value="WIT12134.1"/>
    <property type="molecule type" value="Genomic_DNA"/>
</dbReference>
<feature type="signal peptide" evidence="5">
    <location>
        <begin position="1"/>
        <end position="25"/>
    </location>
</feature>
<evidence type="ECO:0000313" key="7">
    <source>
        <dbReference type="Proteomes" id="UP001177769"/>
    </source>
</evidence>
<dbReference type="InterPro" id="IPR043146">
    <property type="entry name" value="Penicillin_amidase_N_B-knob"/>
</dbReference>
<dbReference type="PROSITE" id="PS51257">
    <property type="entry name" value="PROKAR_LIPOPROTEIN"/>
    <property type="match status" value="1"/>
</dbReference>
<dbReference type="PANTHER" id="PTHR34218">
    <property type="entry name" value="PEPTIDASE S45 PENICILLIN AMIDASE"/>
    <property type="match status" value="1"/>
</dbReference>
<protein>
    <submittedName>
        <fullName evidence="6">Penicillin acylase family protein</fullName>
    </submittedName>
</protein>
<evidence type="ECO:0000256" key="3">
    <source>
        <dbReference type="ARBA" id="ARBA00022801"/>
    </source>
</evidence>
<dbReference type="AlphaFoldDB" id="A0AA95NGY4"/>
<dbReference type="KEGG" id="pais:PFX98_00585"/>
<dbReference type="Gene3D" id="1.10.1400.10">
    <property type="match status" value="1"/>
</dbReference>
<proteinExistence type="inferred from homology"/>
<accession>A0AA95NGY4</accession>
<keyword evidence="3" id="KW-0378">Hydrolase</keyword>
<dbReference type="Proteomes" id="UP001177769">
    <property type="component" value="Chromosome"/>
</dbReference>
<dbReference type="Gene3D" id="1.10.439.10">
    <property type="entry name" value="Penicillin Amidohydrolase, domain 1"/>
    <property type="match status" value="1"/>
</dbReference>
<evidence type="ECO:0000256" key="5">
    <source>
        <dbReference type="SAM" id="SignalP"/>
    </source>
</evidence>
<comment type="similarity">
    <text evidence="1">Belongs to the peptidase S45 family.</text>
</comment>
<reference evidence="6" key="1">
    <citation type="submission" date="2023-01" db="EMBL/GenBank/DDBJ databases">
        <title>Whole genome sequence of Paucibacter sp. S2-9 isolated from pond sediment.</title>
        <authorList>
            <person name="Jung J.Y."/>
        </authorList>
    </citation>
    <scope>NUCLEOTIDE SEQUENCE</scope>
    <source>
        <strain evidence="6">S2-9</strain>
    </source>
</reference>
<dbReference type="SUPFAM" id="SSF56235">
    <property type="entry name" value="N-terminal nucleophile aminohydrolases (Ntn hydrolases)"/>
    <property type="match status" value="1"/>
</dbReference>
<dbReference type="InterPro" id="IPR043147">
    <property type="entry name" value="Penicillin_amidase_A-knob"/>
</dbReference>
<dbReference type="InterPro" id="IPR023343">
    <property type="entry name" value="Penicillin_amidase_dom1"/>
</dbReference>
<dbReference type="GO" id="GO:0016811">
    <property type="term" value="F:hydrolase activity, acting on carbon-nitrogen (but not peptide) bonds, in linear amides"/>
    <property type="evidence" value="ECO:0007669"/>
    <property type="project" value="InterPro"/>
</dbReference>
<keyword evidence="4" id="KW-0865">Zymogen</keyword>
<sequence length="785" mass="83241">MTLHRQQTVTLAAILALTLAACAHAPGEGEGGAASATLQRTANGVAHISAPDAETLAYGMAYAYAQDNVCMTANQLVTVRGERARYFGAATPGLLARRMLPNEQIDFFIAAHMDDAALARHWQGAGAETQALARGAVAGYNRYLADHAGRLPAACQGQPWVQPMTLADYRRQAELTAVQAATAALADALLAAKPPAPAQAAAPPALDLADAGAALRELGLLDAPLGSNAWAFGKEVTADGRGLLLGNPHFPWAGVNRFWQAHLTIPGELDVMGVAIGNFPAVTIGFNKDVAWSHTVSTGKRFTLHELSLVPGEPTRYLLDGQPVAMTQRELQIQVRAADGSLQTRKQSVWSTRWGPVLVLPRAGLLWTAKTAYALKDANLGNVRGTEAAMGFGRARSVQDIQQALKNLGTPWVNTLAVDRHGQALYADASVVPDVDAAQLQRCAPGKAAAALLPAAGLVVLDGSRSDCDWQRDPASPQPGLMPVARMPMAVRSDWVHNSNDSFFYTHPQQRWSGISPLVGDASLTRARTRAGLSEIPALLARGKLTAQAVQGQLFENRNFMAGVVLPDLLAACAGQPPASAEARDGCAALQGWDRRSDLGSRGAHLFREFWRNARAIPGVHRLPFDPAQPVATPAGLRLDDAAVAAKLWEALAQAVKAVRGAGFALDAPLAQVQRPLITDAAIGLHGGEDYEGVLNNLGNQFAPGIGAQGLRIDYGSSYIQTVGFDARGPVAQAILTYGQSTDPASPHAFDQLRLFEAKQWPSLPFHAEDVAKARVGEVLRLSRP</sequence>
<dbReference type="Gene3D" id="3.60.20.10">
    <property type="entry name" value="Glutamine Phosphoribosylpyrophosphate, subunit 1, domain 1"/>
    <property type="match status" value="1"/>
</dbReference>
<organism evidence="6 7">
    <name type="scientific">Paucibacter sediminis</name>
    <dbReference type="NCBI Taxonomy" id="3019553"/>
    <lineage>
        <taxon>Bacteria</taxon>
        <taxon>Pseudomonadati</taxon>
        <taxon>Pseudomonadota</taxon>
        <taxon>Betaproteobacteria</taxon>
        <taxon>Burkholderiales</taxon>
        <taxon>Sphaerotilaceae</taxon>
        <taxon>Roseateles</taxon>
    </lineage>
</organism>
<dbReference type="Pfam" id="PF01804">
    <property type="entry name" value="Penicil_amidase"/>
    <property type="match status" value="1"/>
</dbReference>
<evidence type="ECO:0000313" key="6">
    <source>
        <dbReference type="EMBL" id="WIT12134.1"/>
    </source>
</evidence>
<dbReference type="InterPro" id="IPR002692">
    <property type="entry name" value="S45"/>
</dbReference>
<gene>
    <name evidence="6" type="ORF">PFX98_00585</name>
</gene>
<name>A0AA95NGY4_9BURK</name>
<keyword evidence="2 5" id="KW-0732">Signal</keyword>
<dbReference type="Gene3D" id="2.30.120.10">
    <property type="match status" value="1"/>
</dbReference>
<evidence type="ECO:0000256" key="4">
    <source>
        <dbReference type="ARBA" id="ARBA00023145"/>
    </source>
</evidence>